<dbReference type="Proteomes" id="UP001172386">
    <property type="component" value="Unassembled WGS sequence"/>
</dbReference>
<protein>
    <submittedName>
        <fullName evidence="1">Uncharacterized protein</fullName>
    </submittedName>
</protein>
<proteinExistence type="predicted"/>
<name>A0ACC3AL94_9EURO</name>
<dbReference type="EMBL" id="JAPDRQ010000001">
    <property type="protein sequence ID" value="KAJ9664757.1"/>
    <property type="molecule type" value="Genomic_DNA"/>
</dbReference>
<reference evidence="1" key="1">
    <citation type="submission" date="2022-10" db="EMBL/GenBank/DDBJ databases">
        <title>Culturing micro-colonial fungi from biological soil crusts in the Mojave desert and describing Neophaeococcomyces mojavensis, and introducing the new genera and species Taxawa tesnikishii.</title>
        <authorList>
            <person name="Kurbessoian T."/>
            <person name="Stajich J.E."/>
        </authorList>
    </citation>
    <scope>NUCLEOTIDE SEQUENCE</scope>
    <source>
        <strain evidence="1">JES_112</strain>
    </source>
</reference>
<sequence length="201" mass="21516">MVNANVKGFRELLGIPSSIPSINSSTLVIIDAQNEYADGVLKTVQVEKTRKAISAVLEKYRQSSHNGKNIVHIQHQTPQGAPVFSADTPLFDVFAELTPKQGEKVIAKNFPSSFAKTELDEYLKGLGEVGKQLVLVGYMAHVCVSTTARTANELGYDVVVISDAVGDRDIPGIGGAEVTEVVLKELADAFASVTSSDKVKV</sequence>
<comment type="caution">
    <text evidence="1">The sequence shown here is derived from an EMBL/GenBank/DDBJ whole genome shotgun (WGS) entry which is preliminary data.</text>
</comment>
<organism evidence="1 2">
    <name type="scientific">Neophaeococcomyces mojaviensis</name>
    <dbReference type="NCBI Taxonomy" id="3383035"/>
    <lineage>
        <taxon>Eukaryota</taxon>
        <taxon>Fungi</taxon>
        <taxon>Dikarya</taxon>
        <taxon>Ascomycota</taxon>
        <taxon>Pezizomycotina</taxon>
        <taxon>Eurotiomycetes</taxon>
        <taxon>Chaetothyriomycetidae</taxon>
        <taxon>Chaetothyriales</taxon>
        <taxon>Chaetothyriales incertae sedis</taxon>
        <taxon>Neophaeococcomyces</taxon>
    </lineage>
</organism>
<accession>A0ACC3AL94</accession>
<keyword evidence="2" id="KW-1185">Reference proteome</keyword>
<gene>
    <name evidence="1" type="ORF">H2198_000103</name>
</gene>
<evidence type="ECO:0000313" key="1">
    <source>
        <dbReference type="EMBL" id="KAJ9664757.1"/>
    </source>
</evidence>
<evidence type="ECO:0000313" key="2">
    <source>
        <dbReference type="Proteomes" id="UP001172386"/>
    </source>
</evidence>